<organism evidence="1 2">
    <name type="scientific">Medicago truncatula</name>
    <name type="common">Barrel medic</name>
    <name type="synonym">Medicago tribuloides</name>
    <dbReference type="NCBI Taxonomy" id="3880"/>
    <lineage>
        <taxon>Eukaryota</taxon>
        <taxon>Viridiplantae</taxon>
        <taxon>Streptophyta</taxon>
        <taxon>Embryophyta</taxon>
        <taxon>Tracheophyta</taxon>
        <taxon>Spermatophyta</taxon>
        <taxon>Magnoliopsida</taxon>
        <taxon>eudicotyledons</taxon>
        <taxon>Gunneridae</taxon>
        <taxon>Pentapetalae</taxon>
        <taxon>rosids</taxon>
        <taxon>fabids</taxon>
        <taxon>Fabales</taxon>
        <taxon>Fabaceae</taxon>
        <taxon>Papilionoideae</taxon>
        <taxon>50 kb inversion clade</taxon>
        <taxon>NPAAA clade</taxon>
        <taxon>Hologalegina</taxon>
        <taxon>IRL clade</taxon>
        <taxon>Trifolieae</taxon>
        <taxon>Medicago</taxon>
    </lineage>
</organism>
<evidence type="ECO:0000313" key="1">
    <source>
        <dbReference type="EMBL" id="RHN70614.1"/>
    </source>
</evidence>
<sequence>MACPFGVYHKWLLQFKWDTGCYRLLGLQFSINYNIILHDSPCCSISNCKQPVLLKPVEFISSFTQIYWMTVIYYNTYIVDTVGQL</sequence>
<dbReference type="AlphaFoldDB" id="A0A396J1P0"/>
<evidence type="ECO:0000313" key="2">
    <source>
        <dbReference type="Proteomes" id="UP000265566"/>
    </source>
</evidence>
<dbReference type="EMBL" id="PSQE01000003">
    <property type="protein sequence ID" value="RHN70614.1"/>
    <property type="molecule type" value="Genomic_DNA"/>
</dbReference>
<gene>
    <name evidence="1" type="ORF">MtrunA17_Chr3g0137461</name>
</gene>
<accession>A0A396J1P0</accession>
<proteinExistence type="predicted"/>
<comment type="caution">
    <text evidence="1">The sequence shown here is derived from an EMBL/GenBank/DDBJ whole genome shotgun (WGS) entry which is preliminary data.</text>
</comment>
<dbReference type="Gramene" id="rna19217">
    <property type="protein sequence ID" value="RHN70614.1"/>
    <property type="gene ID" value="gene19217"/>
</dbReference>
<reference evidence="2" key="1">
    <citation type="journal article" date="2018" name="Nat. Plants">
        <title>Whole-genome landscape of Medicago truncatula symbiotic genes.</title>
        <authorList>
            <person name="Pecrix Y."/>
            <person name="Staton S.E."/>
            <person name="Sallet E."/>
            <person name="Lelandais-Briere C."/>
            <person name="Moreau S."/>
            <person name="Carrere S."/>
            <person name="Blein T."/>
            <person name="Jardinaud M.F."/>
            <person name="Latrasse D."/>
            <person name="Zouine M."/>
            <person name="Zahm M."/>
            <person name="Kreplak J."/>
            <person name="Mayjonade B."/>
            <person name="Satge C."/>
            <person name="Perez M."/>
            <person name="Cauet S."/>
            <person name="Marande W."/>
            <person name="Chantry-Darmon C."/>
            <person name="Lopez-Roques C."/>
            <person name="Bouchez O."/>
            <person name="Berard A."/>
            <person name="Debelle F."/>
            <person name="Munos S."/>
            <person name="Bendahmane A."/>
            <person name="Berges H."/>
            <person name="Niebel A."/>
            <person name="Buitink J."/>
            <person name="Frugier F."/>
            <person name="Benhamed M."/>
            <person name="Crespi M."/>
            <person name="Gouzy J."/>
            <person name="Gamas P."/>
        </authorList>
    </citation>
    <scope>NUCLEOTIDE SEQUENCE [LARGE SCALE GENOMIC DNA]</scope>
    <source>
        <strain evidence="2">cv. Jemalong A17</strain>
    </source>
</reference>
<protein>
    <submittedName>
        <fullName evidence="1">Uncharacterized protein</fullName>
    </submittedName>
</protein>
<dbReference type="Proteomes" id="UP000265566">
    <property type="component" value="Chromosome 3"/>
</dbReference>
<name>A0A396J1P0_MEDTR</name>